<feature type="compositionally biased region" description="Basic and acidic residues" evidence="1">
    <location>
        <begin position="72"/>
        <end position="83"/>
    </location>
</feature>
<dbReference type="GeneID" id="91094370"/>
<gene>
    <name evidence="2" type="ORF">L201_003700</name>
</gene>
<keyword evidence="3" id="KW-1185">Reference proteome</keyword>
<dbReference type="InterPro" id="IPR018824">
    <property type="entry name" value="Conidiation-specific_6"/>
</dbReference>
<feature type="compositionally biased region" description="Basic and acidic residues" evidence="1">
    <location>
        <begin position="42"/>
        <end position="51"/>
    </location>
</feature>
<organism evidence="2 3">
    <name type="scientific">Kwoniella dendrophila CBS 6074</name>
    <dbReference type="NCBI Taxonomy" id="1295534"/>
    <lineage>
        <taxon>Eukaryota</taxon>
        <taxon>Fungi</taxon>
        <taxon>Dikarya</taxon>
        <taxon>Basidiomycota</taxon>
        <taxon>Agaricomycotina</taxon>
        <taxon>Tremellomycetes</taxon>
        <taxon>Tremellales</taxon>
        <taxon>Cryptococcaceae</taxon>
        <taxon>Kwoniella</taxon>
    </lineage>
</organism>
<proteinExistence type="predicted"/>
<feature type="region of interest" description="Disordered" evidence="1">
    <location>
        <begin position="42"/>
        <end position="83"/>
    </location>
</feature>
<feature type="compositionally biased region" description="Basic and acidic residues" evidence="1">
    <location>
        <begin position="136"/>
        <end position="152"/>
    </location>
</feature>
<evidence type="ECO:0000256" key="1">
    <source>
        <dbReference type="SAM" id="MobiDB-lite"/>
    </source>
</evidence>
<dbReference type="PANTHER" id="PTHR36576">
    <property type="entry name" value="UPF0654 PROTEIN C11D3.01C-RELATED"/>
    <property type="match status" value="1"/>
</dbReference>
<evidence type="ECO:0000313" key="2">
    <source>
        <dbReference type="EMBL" id="WWC88787.1"/>
    </source>
</evidence>
<evidence type="ECO:0000313" key="3">
    <source>
        <dbReference type="Proteomes" id="UP001355207"/>
    </source>
</evidence>
<dbReference type="PANTHER" id="PTHR36576:SF1">
    <property type="entry name" value="UPF0654 PROTEIN C11D3.01C-RELATED"/>
    <property type="match status" value="1"/>
</dbReference>
<dbReference type="Pfam" id="PF10346">
    <property type="entry name" value="Con-6"/>
    <property type="match status" value="3"/>
</dbReference>
<feature type="region of interest" description="Disordered" evidence="1">
    <location>
        <begin position="133"/>
        <end position="152"/>
    </location>
</feature>
<dbReference type="AlphaFoldDB" id="A0AAX4JTU5"/>
<dbReference type="InterPro" id="IPR052670">
    <property type="entry name" value="UPF0654_domain"/>
</dbReference>
<dbReference type="RefSeq" id="XP_066075550.1">
    <property type="nucleotide sequence ID" value="XM_066219453.1"/>
</dbReference>
<reference evidence="2 3" key="1">
    <citation type="submission" date="2024-01" db="EMBL/GenBank/DDBJ databases">
        <title>Comparative genomics of Cryptococcus and Kwoniella reveals pathogenesis evolution and contrasting modes of karyotype evolution via chromosome fusion or intercentromeric recombination.</title>
        <authorList>
            <person name="Coelho M.A."/>
            <person name="David-Palma M."/>
            <person name="Shea T."/>
            <person name="Bowers K."/>
            <person name="McGinley-Smith S."/>
            <person name="Mohammad A.W."/>
            <person name="Gnirke A."/>
            <person name="Yurkov A.M."/>
            <person name="Nowrousian M."/>
            <person name="Sun S."/>
            <person name="Cuomo C.A."/>
            <person name="Heitman J."/>
        </authorList>
    </citation>
    <scope>NUCLEOTIDE SEQUENCE [LARGE SCALE GENOMIC DNA]</scope>
    <source>
        <strain evidence="2 3">CBS 6074</strain>
    </source>
</reference>
<feature type="region of interest" description="Disordered" evidence="1">
    <location>
        <begin position="1"/>
        <end position="23"/>
    </location>
</feature>
<dbReference type="Proteomes" id="UP001355207">
    <property type="component" value="Chromosome 4"/>
</dbReference>
<dbReference type="EMBL" id="CP144101">
    <property type="protein sequence ID" value="WWC88787.1"/>
    <property type="molecule type" value="Genomic_DNA"/>
</dbReference>
<name>A0AAX4JTU5_9TREE</name>
<dbReference type="GO" id="GO:0005737">
    <property type="term" value="C:cytoplasm"/>
    <property type="evidence" value="ECO:0007669"/>
    <property type="project" value="TreeGrafter"/>
</dbReference>
<protein>
    <recommendedName>
        <fullName evidence="4">Conidiation-specific protein 6</fullName>
    </recommendedName>
</protein>
<accession>A0AAX4JTU5</accession>
<evidence type="ECO:0008006" key="4">
    <source>
        <dbReference type="Google" id="ProtNLM"/>
    </source>
</evidence>
<sequence length="152" mass="16650">MSSEHEHRQLGGYKATLHNPNTSPEAKAHAVEVLKEHGIDVNEDALTKKPLDGQTHNGQGHNGETHSNNVHSHSDGSQAEHEHRVMGGYKAALHNPNVSDEAKQHAQEVLKEGEEHEHRVLGGYKAALHNPNVSADAKEHAKDVLKDHHETA</sequence>